<evidence type="ECO:0000256" key="1">
    <source>
        <dbReference type="ARBA" id="ARBA00004162"/>
    </source>
</evidence>
<organism evidence="9 10">
    <name type="scientific">Zingiber officinale</name>
    <name type="common">Ginger</name>
    <name type="synonym">Amomum zingiber</name>
    <dbReference type="NCBI Taxonomy" id="94328"/>
    <lineage>
        <taxon>Eukaryota</taxon>
        <taxon>Viridiplantae</taxon>
        <taxon>Streptophyta</taxon>
        <taxon>Embryophyta</taxon>
        <taxon>Tracheophyta</taxon>
        <taxon>Spermatophyta</taxon>
        <taxon>Magnoliopsida</taxon>
        <taxon>Liliopsida</taxon>
        <taxon>Zingiberales</taxon>
        <taxon>Zingiberaceae</taxon>
        <taxon>Zingiber</taxon>
    </lineage>
</organism>
<protein>
    <recommendedName>
        <fullName evidence="11">ROTUNDIFOLIA like 8</fullName>
    </recommendedName>
</protein>
<dbReference type="PANTHER" id="PTHR33102">
    <property type="entry name" value="DVL19-RELATED-RELATED"/>
    <property type="match status" value="1"/>
</dbReference>
<evidence type="ECO:0000256" key="6">
    <source>
        <dbReference type="ARBA" id="ARBA00023136"/>
    </source>
</evidence>
<feature type="region of interest" description="Disordered" evidence="8">
    <location>
        <begin position="49"/>
        <end position="95"/>
    </location>
</feature>
<dbReference type="InterPro" id="IPR051525">
    <property type="entry name" value="DVL_RTFL_regulatory"/>
</dbReference>
<evidence type="ECO:0000256" key="8">
    <source>
        <dbReference type="SAM" id="MobiDB-lite"/>
    </source>
</evidence>
<sequence>MLKGSKKHNVVDSKVIKEKKNDTSNSLLPSSSLALFIAYMEICTDEKWKLSKKDQSRSKRERPPPAAEPALLRRSASTMEARVAAPPPTPRSFSRRCTGMVKEQRAKFYIMRRCVSMLMCWRERPD</sequence>
<accession>A0A8J5G154</accession>
<name>A0A8J5G154_ZINOF</name>
<comment type="subcellular location">
    <subcellularLocation>
        <location evidence="1">Cell membrane</location>
        <topology evidence="1">Single-pass membrane protein</topology>
    </subcellularLocation>
</comment>
<gene>
    <name evidence="9" type="ORF">ZIOFF_049161</name>
</gene>
<feature type="compositionally biased region" description="Basic and acidic residues" evidence="8">
    <location>
        <begin position="9"/>
        <end position="22"/>
    </location>
</feature>
<feature type="region of interest" description="Disordered" evidence="8">
    <location>
        <begin position="1"/>
        <end position="27"/>
    </location>
</feature>
<keyword evidence="2" id="KW-0217">Developmental protein</keyword>
<dbReference type="GO" id="GO:0048367">
    <property type="term" value="P:shoot system development"/>
    <property type="evidence" value="ECO:0007669"/>
    <property type="project" value="UniProtKB-ARBA"/>
</dbReference>
<keyword evidence="3" id="KW-1003">Cell membrane</keyword>
<feature type="compositionally biased region" description="Low complexity" evidence="8">
    <location>
        <begin position="68"/>
        <end position="77"/>
    </location>
</feature>
<keyword evidence="6" id="KW-0472">Membrane</keyword>
<dbReference type="InterPro" id="IPR012552">
    <property type="entry name" value="DVL"/>
</dbReference>
<dbReference type="AlphaFoldDB" id="A0A8J5G154"/>
<dbReference type="GO" id="GO:0005886">
    <property type="term" value="C:plasma membrane"/>
    <property type="evidence" value="ECO:0007669"/>
    <property type="project" value="UniProtKB-SubCell"/>
</dbReference>
<evidence type="ECO:0008006" key="11">
    <source>
        <dbReference type="Google" id="ProtNLM"/>
    </source>
</evidence>
<keyword evidence="10" id="KW-1185">Reference proteome</keyword>
<evidence type="ECO:0000256" key="5">
    <source>
        <dbReference type="ARBA" id="ARBA00022989"/>
    </source>
</evidence>
<dbReference type="Proteomes" id="UP000734854">
    <property type="component" value="Unassembled WGS sequence"/>
</dbReference>
<keyword evidence="5" id="KW-1133">Transmembrane helix</keyword>
<evidence type="ECO:0000256" key="4">
    <source>
        <dbReference type="ARBA" id="ARBA00022692"/>
    </source>
</evidence>
<evidence type="ECO:0000256" key="7">
    <source>
        <dbReference type="ARBA" id="ARBA00024340"/>
    </source>
</evidence>
<keyword evidence="4" id="KW-0812">Transmembrane</keyword>
<feature type="compositionally biased region" description="Basic and acidic residues" evidence="8">
    <location>
        <begin position="49"/>
        <end position="63"/>
    </location>
</feature>
<evidence type="ECO:0000313" key="9">
    <source>
        <dbReference type="EMBL" id="KAG6494142.1"/>
    </source>
</evidence>
<dbReference type="GO" id="GO:0008285">
    <property type="term" value="P:negative regulation of cell population proliferation"/>
    <property type="evidence" value="ECO:0007669"/>
    <property type="project" value="InterPro"/>
</dbReference>
<evidence type="ECO:0000256" key="3">
    <source>
        <dbReference type="ARBA" id="ARBA00022475"/>
    </source>
</evidence>
<dbReference type="EMBL" id="JACMSC010000013">
    <property type="protein sequence ID" value="KAG6494142.1"/>
    <property type="molecule type" value="Genomic_DNA"/>
</dbReference>
<evidence type="ECO:0000256" key="2">
    <source>
        <dbReference type="ARBA" id="ARBA00022473"/>
    </source>
</evidence>
<comment type="similarity">
    <text evidence="7">Belongs to the DVL/RTFL small polypeptides family.</text>
</comment>
<reference evidence="9 10" key="1">
    <citation type="submission" date="2020-08" db="EMBL/GenBank/DDBJ databases">
        <title>Plant Genome Project.</title>
        <authorList>
            <person name="Zhang R.-G."/>
        </authorList>
    </citation>
    <scope>NUCLEOTIDE SEQUENCE [LARGE SCALE GENOMIC DNA]</scope>
    <source>
        <tissue evidence="9">Rhizome</tissue>
    </source>
</reference>
<comment type="caution">
    <text evidence="9">The sequence shown here is derived from an EMBL/GenBank/DDBJ whole genome shotgun (WGS) entry which is preliminary data.</text>
</comment>
<evidence type="ECO:0000313" key="10">
    <source>
        <dbReference type="Proteomes" id="UP000734854"/>
    </source>
</evidence>
<proteinExistence type="inferred from homology"/>
<dbReference type="Pfam" id="PF08137">
    <property type="entry name" value="DVL"/>
    <property type="match status" value="1"/>
</dbReference>